<gene>
    <name evidence="8" type="ORF">Pth03_68340</name>
</gene>
<reference evidence="8" key="1">
    <citation type="submission" date="2021-01" db="EMBL/GenBank/DDBJ databases">
        <title>Whole genome shotgun sequence of Planotetraspora thailandica NBRC 104271.</title>
        <authorList>
            <person name="Komaki H."/>
            <person name="Tamura T."/>
        </authorList>
    </citation>
    <scope>NUCLEOTIDE SEQUENCE</scope>
    <source>
        <strain evidence="8">NBRC 104271</strain>
    </source>
</reference>
<keyword evidence="2" id="KW-0805">Transcription regulation</keyword>
<dbReference type="InterPro" id="IPR039425">
    <property type="entry name" value="RNA_pol_sigma-70-like"/>
</dbReference>
<dbReference type="PANTHER" id="PTHR43133">
    <property type="entry name" value="RNA POLYMERASE ECF-TYPE SIGMA FACTO"/>
    <property type="match status" value="1"/>
</dbReference>
<dbReference type="Pfam" id="PF07638">
    <property type="entry name" value="Sigma70_ECF"/>
    <property type="match status" value="1"/>
</dbReference>
<name>A0A8J3Y0A2_9ACTN</name>
<evidence type="ECO:0000259" key="7">
    <source>
        <dbReference type="Pfam" id="PF07638"/>
    </source>
</evidence>
<evidence type="ECO:0000256" key="4">
    <source>
        <dbReference type="ARBA" id="ARBA00023163"/>
    </source>
</evidence>
<dbReference type="NCBIfam" id="TIGR02937">
    <property type="entry name" value="sigma70-ECF"/>
    <property type="match status" value="1"/>
</dbReference>
<evidence type="ECO:0000256" key="5">
    <source>
        <dbReference type="SAM" id="MobiDB-lite"/>
    </source>
</evidence>
<dbReference type="SUPFAM" id="SSF88659">
    <property type="entry name" value="Sigma3 and sigma4 domains of RNA polymerase sigma factors"/>
    <property type="match status" value="1"/>
</dbReference>
<feature type="region of interest" description="Disordered" evidence="5">
    <location>
        <begin position="161"/>
        <end position="183"/>
    </location>
</feature>
<dbReference type="Proteomes" id="UP000605992">
    <property type="component" value="Unassembled WGS sequence"/>
</dbReference>
<dbReference type="InterPro" id="IPR013324">
    <property type="entry name" value="RNA_pol_sigma_r3/r4-like"/>
</dbReference>
<evidence type="ECO:0000256" key="3">
    <source>
        <dbReference type="ARBA" id="ARBA00023082"/>
    </source>
</evidence>
<evidence type="ECO:0000313" key="9">
    <source>
        <dbReference type="Proteomes" id="UP000605992"/>
    </source>
</evidence>
<keyword evidence="9" id="KW-1185">Reference proteome</keyword>
<dbReference type="Gene3D" id="1.10.10.10">
    <property type="entry name" value="Winged helix-like DNA-binding domain superfamily/Winged helix DNA-binding domain"/>
    <property type="match status" value="1"/>
</dbReference>
<feature type="domain" description="RNA polymerase sigma-70 region 2" evidence="6">
    <location>
        <begin position="11"/>
        <end position="68"/>
    </location>
</feature>
<keyword evidence="3" id="KW-0731">Sigma factor</keyword>
<feature type="domain" description="RNA polymerase sigma-70 ECF-like HTH" evidence="7">
    <location>
        <begin position="69"/>
        <end position="162"/>
    </location>
</feature>
<proteinExistence type="inferred from homology"/>
<dbReference type="InterPro" id="IPR053812">
    <property type="entry name" value="HTH_Sigma70_ECF-like"/>
</dbReference>
<dbReference type="Gene3D" id="1.10.1740.10">
    <property type="match status" value="1"/>
</dbReference>
<organism evidence="8 9">
    <name type="scientific">Planotetraspora thailandica</name>
    <dbReference type="NCBI Taxonomy" id="487172"/>
    <lineage>
        <taxon>Bacteria</taxon>
        <taxon>Bacillati</taxon>
        <taxon>Actinomycetota</taxon>
        <taxon>Actinomycetes</taxon>
        <taxon>Streptosporangiales</taxon>
        <taxon>Streptosporangiaceae</taxon>
        <taxon>Planotetraspora</taxon>
    </lineage>
</organism>
<dbReference type="InterPro" id="IPR007627">
    <property type="entry name" value="RNA_pol_sigma70_r2"/>
</dbReference>
<accession>A0A8J3Y0A2</accession>
<dbReference type="GO" id="GO:0016987">
    <property type="term" value="F:sigma factor activity"/>
    <property type="evidence" value="ECO:0007669"/>
    <property type="project" value="UniProtKB-KW"/>
</dbReference>
<evidence type="ECO:0000313" key="8">
    <source>
        <dbReference type="EMBL" id="GII58445.1"/>
    </source>
</evidence>
<sequence length="183" mass="20672">MNDPQERFTDLYDRHYRSVLGYALMRAERETAEDVASETFLIAWRRLDEIPGPPLPWLLGVARNLLAKQRHVRHRGQALVDRIAAFTTAADHVSWDVADHVLDRQSALAALASLRDEDLEAITLATWYGLAPVEAAAVMGCSARTYNVRLHRARARLATAMRADSRPAPQRRTAASRRFLEET</sequence>
<dbReference type="RefSeq" id="WP_203948544.1">
    <property type="nucleotide sequence ID" value="NZ_BOOR01000064.1"/>
</dbReference>
<dbReference type="GO" id="GO:0006352">
    <property type="term" value="P:DNA-templated transcription initiation"/>
    <property type="evidence" value="ECO:0007669"/>
    <property type="project" value="InterPro"/>
</dbReference>
<evidence type="ECO:0000256" key="1">
    <source>
        <dbReference type="ARBA" id="ARBA00010641"/>
    </source>
</evidence>
<dbReference type="AlphaFoldDB" id="A0A8J3Y0A2"/>
<dbReference type="InterPro" id="IPR014284">
    <property type="entry name" value="RNA_pol_sigma-70_dom"/>
</dbReference>
<dbReference type="InterPro" id="IPR036388">
    <property type="entry name" value="WH-like_DNA-bd_sf"/>
</dbReference>
<dbReference type="InterPro" id="IPR013325">
    <property type="entry name" value="RNA_pol_sigma_r2"/>
</dbReference>
<comment type="caution">
    <text evidence="8">The sequence shown here is derived from an EMBL/GenBank/DDBJ whole genome shotgun (WGS) entry which is preliminary data.</text>
</comment>
<dbReference type="SUPFAM" id="SSF88946">
    <property type="entry name" value="Sigma2 domain of RNA polymerase sigma factors"/>
    <property type="match status" value="1"/>
</dbReference>
<protein>
    <submittedName>
        <fullName evidence="8">Siderophore-interacting protein</fullName>
    </submittedName>
</protein>
<evidence type="ECO:0000256" key="2">
    <source>
        <dbReference type="ARBA" id="ARBA00023015"/>
    </source>
</evidence>
<evidence type="ECO:0000259" key="6">
    <source>
        <dbReference type="Pfam" id="PF04542"/>
    </source>
</evidence>
<keyword evidence="4" id="KW-0804">Transcription</keyword>
<dbReference type="Pfam" id="PF04542">
    <property type="entry name" value="Sigma70_r2"/>
    <property type="match status" value="1"/>
</dbReference>
<comment type="similarity">
    <text evidence="1">Belongs to the sigma-70 factor family. ECF subfamily.</text>
</comment>
<dbReference type="EMBL" id="BOOR01000064">
    <property type="protein sequence ID" value="GII58445.1"/>
    <property type="molecule type" value="Genomic_DNA"/>
</dbReference>
<dbReference type="PANTHER" id="PTHR43133:SF25">
    <property type="entry name" value="RNA POLYMERASE SIGMA FACTOR RFAY-RELATED"/>
    <property type="match status" value="1"/>
</dbReference>